<proteinExistence type="inferred from homology"/>
<dbReference type="OrthoDB" id="9812433at2"/>
<keyword evidence="3" id="KW-1003">Cell membrane</keyword>
<dbReference type="GO" id="GO:0005886">
    <property type="term" value="C:plasma membrane"/>
    <property type="evidence" value="ECO:0007669"/>
    <property type="project" value="UniProtKB-SubCell"/>
</dbReference>
<dbReference type="EMBL" id="LR134473">
    <property type="protein sequence ID" value="VEI02971.1"/>
    <property type="molecule type" value="Genomic_DNA"/>
</dbReference>
<name>A0A3S4YNQ7_9ACTN</name>
<dbReference type="PANTHER" id="PTHR32309:SF13">
    <property type="entry name" value="FERRIC ENTEROBACTIN TRANSPORT PROTEIN FEPE"/>
    <property type="match status" value="1"/>
</dbReference>
<dbReference type="GO" id="GO:0004713">
    <property type="term" value="F:protein tyrosine kinase activity"/>
    <property type="evidence" value="ECO:0007669"/>
    <property type="project" value="TreeGrafter"/>
</dbReference>
<evidence type="ECO:0000256" key="3">
    <source>
        <dbReference type="ARBA" id="ARBA00022475"/>
    </source>
</evidence>
<protein>
    <submittedName>
        <fullName evidence="9">Capsular polysaccharide biosynthesis protein</fullName>
    </submittedName>
</protein>
<dbReference type="Proteomes" id="UP000277858">
    <property type="component" value="Chromosome"/>
</dbReference>
<evidence type="ECO:0000256" key="2">
    <source>
        <dbReference type="ARBA" id="ARBA00006683"/>
    </source>
</evidence>
<organism evidence="9 10">
    <name type="scientific">Acidipropionibacterium jensenii</name>
    <dbReference type="NCBI Taxonomy" id="1749"/>
    <lineage>
        <taxon>Bacteria</taxon>
        <taxon>Bacillati</taxon>
        <taxon>Actinomycetota</taxon>
        <taxon>Actinomycetes</taxon>
        <taxon>Propionibacteriales</taxon>
        <taxon>Propionibacteriaceae</taxon>
        <taxon>Acidipropionibacterium</taxon>
    </lineage>
</organism>
<keyword evidence="6 7" id="KW-0472">Membrane</keyword>
<dbReference type="Pfam" id="PF02706">
    <property type="entry name" value="Wzz"/>
    <property type="match status" value="1"/>
</dbReference>
<reference evidence="9 10" key="1">
    <citation type="submission" date="2018-12" db="EMBL/GenBank/DDBJ databases">
        <authorList>
            <consortium name="Pathogen Informatics"/>
        </authorList>
    </citation>
    <scope>NUCLEOTIDE SEQUENCE [LARGE SCALE GENOMIC DNA]</scope>
    <source>
        <strain evidence="9 10">NCTC13652</strain>
    </source>
</reference>
<accession>A0A3S4YNQ7</accession>
<evidence type="ECO:0000256" key="1">
    <source>
        <dbReference type="ARBA" id="ARBA00004651"/>
    </source>
</evidence>
<feature type="domain" description="Polysaccharide chain length determinant N-terminal" evidence="8">
    <location>
        <begin position="3"/>
        <end position="95"/>
    </location>
</feature>
<evidence type="ECO:0000256" key="7">
    <source>
        <dbReference type="SAM" id="Phobius"/>
    </source>
</evidence>
<comment type="similarity">
    <text evidence="2">Belongs to the CpsC/CapA family.</text>
</comment>
<feature type="transmembrane region" description="Helical" evidence="7">
    <location>
        <begin position="178"/>
        <end position="196"/>
    </location>
</feature>
<evidence type="ECO:0000313" key="9">
    <source>
        <dbReference type="EMBL" id="VEI02971.1"/>
    </source>
</evidence>
<dbReference type="InterPro" id="IPR003856">
    <property type="entry name" value="LPS_length_determ_N"/>
</dbReference>
<comment type="subcellular location">
    <subcellularLocation>
        <location evidence="1">Cell membrane</location>
        <topology evidence="1">Multi-pass membrane protein</topology>
    </subcellularLocation>
</comment>
<sequence>MTLRDFLKLTRRRLGTIVTCTLLGAVAAAGLLVATPTKYSAQATAYVRVAVPTNTSGSTDSNSYFAASQLAIQKAKAFVSVFTSQSVAQSVIKQLGLETTPADLVGDISASNATNSLTIVVTASGDSPQRARSIADAVVTQSAAQVRRLEGETSPVQVVMMAPASLSQITKAPSPVKYLTIGILGGLAIGLLAAFARQHFDTRLRTADDITDRFKSAVLAVG</sequence>
<evidence type="ECO:0000256" key="4">
    <source>
        <dbReference type="ARBA" id="ARBA00022692"/>
    </source>
</evidence>
<dbReference type="AlphaFoldDB" id="A0A3S4YNQ7"/>
<evidence type="ECO:0000259" key="8">
    <source>
        <dbReference type="Pfam" id="PF02706"/>
    </source>
</evidence>
<evidence type="ECO:0000256" key="6">
    <source>
        <dbReference type="ARBA" id="ARBA00023136"/>
    </source>
</evidence>
<gene>
    <name evidence="9" type="ORF">NCTC13652_01169</name>
</gene>
<keyword evidence="10" id="KW-1185">Reference proteome</keyword>
<dbReference type="RefSeq" id="WP_051238610.1">
    <property type="nucleotide sequence ID" value="NZ_LR134473.1"/>
</dbReference>
<evidence type="ECO:0000313" key="10">
    <source>
        <dbReference type="Proteomes" id="UP000277858"/>
    </source>
</evidence>
<keyword evidence="5 7" id="KW-1133">Transmembrane helix</keyword>
<dbReference type="PANTHER" id="PTHR32309">
    <property type="entry name" value="TYROSINE-PROTEIN KINASE"/>
    <property type="match status" value="1"/>
</dbReference>
<dbReference type="STRING" id="1122997.GCA_000425285_02552"/>
<keyword evidence="4 7" id="KW-0812">Transmembrane</keyword>
<evidence type="ECO:0000256" key="5">
    <source>
        <dbReference type="ARBA" id="ARBA00022989"/>
    </source>
</evidence>
<dbReference type="InterPro" id="IPR050445">
    <property type="entry name" value="Bact_polysacc_biosynth/exp"/>
</dbReference>